<dbReference type="InterPro" id="IPR036514">
    <property type="entry name" value="SGNH_hydro_sf"/>
</dbReference>
<evidence type="ECO:0008006" key="3">
    <source>
        <dbReference type="Google" id="ProtNLM"/>
    </source>
</evidence>
<proteinExistence type="predicted"/>
<dbReference type="Proteomes" id="UP000652761">
    <property type="component" value="Unassembled WGS sequence"/>
</dbReference>
<organism evidence="1 2">
    <name type="scientific">Colocasia esculenta</name>
    <name type="common">Wild taro</name>
    <name type="synonym">Arum esculentum</name>
    <dbReference type="NCBI Taxonomy" id="4460"/>
    <lineage>
        <taxon>Eukaryota</taxon>
        <taxon>Viridiplantae</taxon>
        <taxon>Streptophyta</taxon>
        <taxon>Embryophyta</taxon>
        <taxon>Tracheophyta</taxon>
        <taxon>Spermatophyta</taxon>
        <taxon>Magnoliopsida</taxon>
        <taxon>Liliopsida</taxon>
        <taxon>Araceae</taxon>
        <taxon>Aroideae</taxon>
        <taxon>Colocasieae</taxon>
        <taxon>Colocasia</taxon>
    </lineage>
</organism>
<dbReference type="EMBL" id="NMUH01004219">
    <property type="protein sequence ID" value="MQM08832.1"/>
    <property type="molecule type" value="Genomic_DNA"/>
</dbReference>
<dbReference type="Gene3D" id="3.40.50.1110">
    <property type="entry name" value="SGNH hydrolase"/>
    <property type="match status" value="1"/>
</dbReference>
<dbReference type="OrthoDB" id="1600564at2759"/>
<name>A0A843WF04_COLES</name>
<dbReference type="PANTHER" id="PTHR45642:SF46">
    <property type="entry name" value="OS06G0636700 PROTEIN"/>
    <property type="match status" value="1"/>
</dbReference>
<protein>
    <recommendedName>
        <fullName evidence="3">GDSL esterase/lipase</fullName>
    </recommendedName>
</protein>
<keyword evidence="2" id="KW-1185">Reference proteome</keyword>
<dbReference type="AlphaFoldDB" id="A0A843WF04"/>
<comment type="caution">
    <text evidence="1">The sequence shown here is derived from an EMBL/GenBank/DDBJ whole genome shotgun (WGS) entry which is preliminary data.</text>
</comment>
<feature type="non-terminal residue" evidence="1">
    <location>
        <position position="1"/>
    </location>
</feature>
<sequence length="63" mass="7259">FETVGEGCCATGTYEMGYLCNQWSPYTCADANKYVFWDAFHPTEKMNWILAYYALNTTLVELL</sequence>
<dbReference type="InterPro" id="IPR050592">
    <property type="entry name" value="GDSL_lipolytic_enzyme"/>
</dbReference>
<reference evidence="1" key="1">
    <citation type="submission" date="2017-07" db="EMBL/GenBank/DDBJ databases">
        <title>Taro Niue Genome Assembly and Annotation.</title>
        <authorList>
            <person name="Atibalentja N."/>
            <person name="Keating K."/>
            <person name="Fields C.J."/>
        </authorList>
    </citation>
    <scope>NUCLEOTIDE SEQUENCE</scope>
    <source>
        <strain evidence="1">Niue_2</strain>
        <tissue evidence="1">Leaf</tissue>
    </source>
</reference>
<evidence type="ECO:0000313" key="2">
    <source>
        <dbReference type="Proteomes" id="UP000652761"/>
    </source>
</evidence>
<gene>
    <name evidence="1" type="ORF">Taro_041687</name>
</gene>
<dbReference type="PANTHER" id="PTHR45642">
    <property type="entry name" value="GDSL ESTERASE/LIPASE EXL3"/>
    <property type="match status" value="1"/>
</dbReference>
<accession>A0A843WF04</accession>
<evidence type="ECO:0000313" key="1">
    <source>
        <dbReference type="EMBL" id="MQM08832.1"/>
    </source>
</evidence>